<feature type="compositionally biased region" description="Basic and acidic residues" evidence="13">
    <location>
        <begin position="263"/>
        <end position="273"/>
    </location>
</feature>
<dbReference type="GO" id="GO:0004519">
    <property type="term" value="F:endonuclease activity"/>
    <property type="evidence" value="ECO:0007669"/>
    <property type="project" value="UniProtKB-UniRule"/>
</dbReference>
<comment type="caution">
    <text evidence="15">The sequence shown here is derived from an EMBL/GenBank/DDBJ whole genome shotgun (WGS) entry which is preliminary data.</text>
</comment>
<evidence type="ECO:0000256" key="6">
    <source>
        <dbReference type="ARBA" id="ARBA00022842"/>
    </source>
</evidence>
<dbReference type="EC" id="3.1.-.-" evidence="12"/>
<feature type="active site" description="For RuvC-like nuclease domain" evidence="12">
    <location>
        <position position="8"/>
    </location>
</feature>
<dbReference type="Pfam" id="PF13395">
    <property type="entry name" value="HNH_4"/>
    <property type="match status" value="1"/>
</dbReference>
<dbReference type="PATRIC" id="fig|1288963.3.peg.2349"/>
<reference evidence="15 16" key="1">
    <citation type="submission" date="2013-02" db="EMBL/GenBank/DDBJ databases">
        <title>A novel strain isolated from Lonar lake, Maharashtra, India.</title>
        <authorList>
            <person name="Singh A."/>
        </authorList>
    </citation>
    <scope>NUCLEOTIDE SEQUENCE [LARGE SCALE GENOMIC DNA]</scope>
    <source>
        <strain evidence="15 16">AK24</strain>
    </source>
</reference>
<keyword evidence="3 12" id="KW-0479">Metal-binding</keyword>
<dbReference type="GO" id="GO:0003677">
    <property type="term" value="F:DNA binding"/>
    <property type="evidence" value="ECO:0007669"/>
    <property type="project" value="UniProtKB-UniRule"/>
</dbReference>
<evidence type="ECO:0000256" key="10">
    <source>
        <dbReference type="ARBA" id="ARBA00023211"/>
    </source>
</evidence>
<feature type="binding site" evidence="12">
    <location>
        <position position="746"/>
    </location>
    <ligand>
        <name>Mg(2+)</name>
        <dbReference type="ChEBI" id="CHEBI:18420"/>
        <label>2</label>
    </ligand>
</feature>
<dbReference type="STRING" id="1232681.ADIS_2355"/>
<dbReference type="InterPro" id="IPR033114">
    <property type="entry name" value="HNH_CAS9"/>
</dbReference>
<keyword evidence="5 12" id="KW-0378">Hydrolase</keyword>
<evidence type="ECO:0000256" key="1">
    <source>
        <dbReference type="ARBA" id="ARBA00001946"/>
    </source>
</evidence>
<organism evidence="15 16">
    <name type="scientific">Lunatimonas lonarensis</name>
    <dbReference type="NCBI Taxonomy" id="1232681"/>
    <lineage>
        <taxon>Bacteria</taxon>
        <taxon>Pseudomonadati</taxon>
        <taxon>Bacteroidota</taxon>
        <taxon>Cytophagia</taxon>
        <taxon>Cytophagales</taxon>
        <taxon>Cyclobacteriaceae</taxon>
    </lineage>
</organism>
<dbReference type="GO" id="GO:0016787">
    <property type="term" value="F:hydrolase activity"/>
    <property type="evidence" value="ECO:0007669"/>
    <property type="project" value="UniProtKB-KW"/>
</dbReference>
<keyword evidence="9 12" id="KW-0238">DNA-binding</keyword>
<dbReference type="HAMAP" id="MF_01480">
    <property type="entry name" value="Cas9"/>
    <property type="match status" value="1"/>
</dbReference>
<dbReference type="RefSeq" id="WP_010854492.1">
    <property type="nucleotide sequence ID" value="NZ_AQHR01000065.1"/>
</dbReference>
<evidence type="ECO:0000256" key="13">
    <source>
        <dbReference type="SAM" id="MobiDB-lite"/>
    </source>
</evidence>
<dbReference type="GO" id="GO:0003723">
    <property type="term" value="F:RNA binding"/>
    <property type="evidence" value="ECO:0007669"/>
    <property type="project" value="UniProtKB-UniRule"/>
</dbReference>
<keyword evidence="8 12" id="KW-0051">Antiviral defense</keyword>
<evidence type="ECO:0000256" key="5">
    <source>
        <dbReference type="ARBA" id="ARBA00022801"/>
    </source>
</evidence>
<keyword evidence="4 12" id="KW-0255">Endonuclease</keyword>
<evidence type="ECO:0000256" key="3">
    <source>
        <dbReference type="ARBA" id="ARBA00022723"/>
    </source>
</evidence>
<dbReference type="OrthoDB" id="9777169at2"/>
<dbReference type="PROSITE" id="PS51749">
    <property type="entry name" value="HNH_CAS9"/>
    <property type="match status" value="1"/>
</dbReference>
<keyword evidence="10" id="KW-0464">Manganese</keyword>
<accession>R7ZSP8</accession>
<sequence>MKKILGLDLGTNSIGWALVEQDFKNKQGNIMGMGSRVIPMSQEILGEFARGNTKSETAERTRLRSVRRLRERHLLRRERLHRVLHILGFLPKHYVNQIDFQERLGKFFEESEPKLAYDTGDFLFKPSFLEMLEEFKIHQPSFVEGDKKVPYDWTIYFLRKKALTERIEKEELAWVILSFNQKRGYYQLRGEDEEEKPNKLEEFYSLKIVDIKVDESPNKKGDTWYSLTLENGWIYRRSSKVPLDDWLGKTRDFIVTTDIDEEGNPKLDKEGNPKRSFRAPSEDDWGLRKKKTEKEILDSSKTVGHFIFENLLADPTQKIKGRLVRTIERKFYKDELKQILVSQNRFHPELSDADMMADCVRELYKHNHSHQNFLASKDIKHLLVDDIIFYQRPLRSQKSTIGNCPLEFKTFKKDGIEIKVPYKVAPKSHPLFQEFRLLQWVSSLRIIRKSDDSDVTREFLGTQDKTKQLLDYLMTQSEMDCNKLMTFLLTQEGYKRKDLKSEVGKFRWNYVFDSETGESKTYPGNSTRAEFLKRLGKVEGFDFSKYTEEFEESLWHLVYSVTDKVEFEKALRKFSRKNGIEINSFVENLKKFPPYKSEYASYSLKAIKKLLALMRFGENWKEDSIDSISKHRIEKILTGEYDPEIKDKVREISRAFDEVEDFQGLPVWFANYVVYGRHSEASELIKWTSSDEMADFIKEFKQHSLRNPIVEQVVLETLRVVKDIWDKYGHGQKDFFDEIHVELGRELKNPAEQRARLTTQISANENTNLRIKSLLVELLHDPGVENVRPYSPMQQEILKIYEEGVLKSSFEVPDDILKISKTAQPSSSDLKRYKLWLEQKYRSPYTGKIIPLNKLFTPAYEVEHVIPQSRYFDDSFSNKVICEAAVNKLKDNRLGMEFIKCFHGQRVSLGFGEEVEIFSESAYKAFIQDNFPKNPAKKRKLLMDELPEQMVERQMNDTRYISKFVTSILSNIVRSEENDTGFNSKNIIPGNGKITTALKQDWGLNDVWNELILPRFERMNQLTGTTVFTAWNENHQKFLPTVPLEYAKGFQKKRIDHRHHAMDALVIACATRDHVNYLNNEHALGKNYKGKEEKQSRRFDLRQKLCLKKKNGHSQEQYEWIFSKPWDSFTQDAKKNLERIIVSFKQNLRVINKTSNKYLSYKDEEGNLRLDSQGKPVKALTRQIKGDAWAIRKSIHKDTVSGLVKLRRVKMVNLSVALDNPENILNKKLKKKIAELVKLNYDNKLLLKYFRDRDYMFDGREVSKLDVYYFEEGLAASRVSLDTSFSDKKIQSITDTGIRKILLAHLANYHGRLDEKGKVIPPETLAFTPEGIEELNKNIKGLNGGKFHQPIFKVRTYEPKGNKFQVGFKGNKNSKYVEAAKGTNLFFAIYLNDEGKRSYETIPFNVVMERLKQGEGPVPQTNEKGGKLLFHLSPNELVYVPETDENYTNVDFKNLSKEQVEKIYKMVSSTGSECHFVRADISSLIKGYDAKTKVGELGSLNKQEVTNNGMTRIKEKCWKIKIDRLGSI</sequence>
<dbReference type="EMBL" id="AQHR01000065">
    <property type="protein sequence ID" value="EON77145.1"/>
    <property type="molecule type" value="Genomic_DNA"/>
</dbReference>
<evidence type="ECO:0000256" key="12">
    <source>
        <dbReference type="HAMAP-Rule" id="MF_01480"/>
    </source>
</evidence>
<feature type="binding site" evidence="12">
    <location>
        <position position="1060"/>
    </location>
    <ligand>
        <name>Mg(2+)</name>
        <dbReference type="ChEBI" id="CHEBI:18420"/>
        <label>2</label>
    </ligand>
</feature>
<comment type="cofactor">
    <cofactor evidence="1 12">
        <name>Mg(2+)</name>
        <dbReference type="ChEBI" id="CHEBI:18420"/>
    </cofactor>
</comment>
<keyword evidence="6 12" id="KW-0460">Magnesium</keyword>
<feature type="domain" description="HNH Cas9-type" evidence="14">
    <location>
        <begin position="783"/>
        <end position="955"/>
    </location>
</feature>
<feature type="binding site" evidence="12">
    <location>
        <position position="742"/>
    </location>
    <ligand>
        <name>Mg(2+)</name>
        <dbReference type="ChEBI" id="CHEBI:18420"/>
        <label>1</label>
    </ligand>
</feature>
<dbReference type="GO" id="GO:0043571">
    <property type="term" value="P:maintenance of CRISPR repeat elements"/>
    <property type="evidence" value="ECO:0007669"/>
    <property type="project" value="UniProtKB-UniRule"/>
</dbReference>
<evidence type="ECO:0000313" key="15">
    <source>
        <dbReference type="EMBL" id="EON77145.1"/>
    </source>
</evidence>
<dbReference type="InterPro" id="IPR003615">
    <property type="entry name" value="HNH_nuc"/>
</dbReference>
<feature type="active site" description="Proton acceptor for HNH nuclease domain" evidence="12">
    <location>
        <position position="864"/>
    </location>
</feature>
<keyword evidence="16" id="KW-1185">Reference proteome</keyword>
<dbReference type="NCBIfam" id="TIGR01865">
    <property type="entry name" value="cas_Csn1"/>
    <property type="match status" value="1"/>
</dbReference>
<evidence type="ECO:0000313" key="16">
    <source>
        <dbReference type="Proteomes" id="UP000013909"/>
    </source>
</evidence>
<comment type="similarity">
    <text evidence="12">Belongs to the CRISPR-associated Cas9 family.</text>
</comment>
<dbReference type="GO" id="GO:0046872">
    <property type="term" value="F:metal ion binding"/>
    <property type="evidence" value="ECO:0007669"/>
    <property type="project" value="UniProtKB-UniRule"/>
</dbReference>
<dbReference type="InterPro" id="IPR041383">
    <property type="entry name" value="RuvC_III"/>
</dbReference>
<comment type="domain">
    <text evidence="12">Has 2 endonuclease domains. The discontinuous RuvC-like domain cleaves the target DNA noncomplementary to crRNA while the HNH nuclease domain cleaves the target DNA complementary to crRNA.</text>
</comment>
<dbReference type="Proteomes" id="UP000013909">
    <property type="component" value="Unassembled WGS sequence"/>
</dbReference>
<dbReference type="Gene3D" id="1.10.30.50">
    <property type="match status" value="1"/>
</dbReference>
<protein>
    <recommendedName>
        <fullName evidence="12">CRISPR-associated endonuclease Cas9</fullName>
        <ecNumber evidence="12">3.1.-.-</ecNumber>
    </recommendedName>
</protein>
<feature type="binding site" evidence="12">
    <location>
        <position position="746"/>
    </location>
    <ligand>
        <name>Mg(2+)</name>
        <dbReference type="ChEBI" id="CHEBI:18420"/>
        <label>1</label>
    </ligand>
</feature>
<evidence type="ECO:0000256" key="4">
    <source>
        <dbReference type="ARBA" id="ARBA00022759"/>
    </source>
</evidence>
<gene>
    <name evidence="12" type="primary">cas9</name>
    <name evidence="15" type="ORF">ADIS_2355</name>
</gene>
<evidence type="ECO:0000256" key="8">
    <source>
        <dbReference type="ARBA" id="ARBA00023118"/>
    </source>
</evidence>
<name>R7ZSP8_9BACT</name>
<comment type="function">
    <text evidence="12">CRISPR (clustered regularly interspaced short palindromic repeat) is an adaptive immune system that provides protection against mobile genetic elements (viruses, transposable elements and conjugative plasmids). CRISPR clusters contain spacers, sequences complementary to antecedent mobile elements, and target invading nucleic acids. CRISPR clusters are transcribed and processed into CRISPR RNA (crRNA). In type II CRISPR systems correct processing of pre-crRNA requires a trans-encoded small RNA (tracrRNA), endogenous ribonuclease 3 (rnc) and this protein. The tracrRNA serves as a guide for ribonuclease 3-aided processing of pre-crRNA. Subsequently Cas9/crRNA/tracrRNA endonucleolytically cleaves linear or circular dsDNA target complementary to the spacer; Cas9 is inactive in the absence of the 2 guide RNAs (gRNA). Cas9 recognizes the protospacer adjacent motif (PAM) in the CRISPR repeat sequences to help distinguish self versus nonself, as targets within the bacterial CRISPR locus do not have PAMs. PAM recognition is also required for catalytic activity.</text>
</comment>
<dbReference type="InterPro" id="IPR028629">
    <property type="entry name" value="Cas9"/>
</dbReference>
<comment type="subunit">
    <text evidence="11 12">Monomer. Binds crRNA and tracrRNA.</text>
</comment>
<evidence type="ECO:0000256" key="7">
    <source>
        <dbReference type="ARBA" id="ARBA00022884"/>
    </source>
</evidence>
<evidence type="ECO:0000256" key="11">
    <source>
        <dbReference type="ARBA" id="ARBA00046380"/>
    </source>
</evidence>
<evidence type="ECO:0000259" key="14">
    <source>
        <dbReference type="PROSITE" id="PS51749"/>
    </source>
</evidence>
<feature type="region of interest" description="Disordered" evidence="13">
    <location>
        <begin position="262"/>
        <end position="284"/>
    </location>
</feature>
<dbReference type="GO" id="GO:0051607">
    <property type="term" value="P:defense response to virus"/>
    <property type="evidence" value="ECO:0007669"/>
    <property type="project" value="UniProtKB-UniRule"/>
</dbReference>
<feature type="binding site" evidence="12">
    <location>
        <position position="8"/>
    </location>
    <ligand>
        <name>Mg(2+)</name>
        <dbReference type="ChEBI" id="CHEBI:18420"/>
        <label>2</label>
    </ligand>
</feature>
<proteinExistence type="inferred from homology"/>
<keyword evidence="7 12" id="KW-0694">RNA-binding</keyword>
<feature type="binding site" evidence="12">
    <location>
        <position position="8"/>
    </location>
    <ligand>
        <name>Mg(2+)</name>
        <dbReference type="ChEBI" id="CHEBI:18420"/>
        <label>1</label>
    </ligand>
</feature>
<dbReference type="Gene3D" id="3.30.420.10">
    <property type="entry name" value="Ribonuclease H-like superfamily/Ribonuclease H"/>
    <property type="match status" value="2"/>
</dbReference>
<evidence type="ECO:0000256" key="9">
    <source>
        <dbReference type="ARBA" id="ARBA00023125"/>
    </source>
</evidence>
<dbReference type="InterPro" id="IPR036397">
    <property type="entry name" value="RNaseH_sf"/>
</dbReference>
<evidence type="ECO:0000256" key="2">
    <source>
        <dbReference type="ARBA" id="ARBA00022722"/>
    </source>
</evidence>
<keyword evidence="2 12" id="KW-0540">Nuclease</keyword>
<dbReference type="Pfam" id="PF18541">
    <property type="entry name" value="RuvC_III"/>
    <property type="match status" value="1"/>
</dbReference>